<dbReference type="GO" id="GO:0003677">
    <property type="term" value="F:DNA binding"/>
    <property type="evidence" value="ECO:0007669"/>
    <property type="project" value="UniProtKB-KW"/>
</dbReference>
<dbReference type="SUPFAM" id="SSF52172">
    <property type="entry name" value="CheY-like"/>
    <property type="match status" value="1"/>
</dbReference>
<dbReference type="RefSeq" id="WP_066498029.1">
    <property type="nucleotide sequence ID" value="NZ_BJMO01000035.1"/>
</dbReference>
<dbReference type="PRINTS" id="PR00038">
    <property type="entry name" value="HTHLUXR"/>
</dbReference>
<gene>
    <name evidence="8" type="ORF">SA2016_2230</name>
</gene>
<evidence type="ECO:0000256" key="1">
    <source>
        <dbReference type="ARBA" id="ARBA00022553"/>
    </source>
</evidence>
<keyword evidence="4" id="KW-0804">Transcription</keyword>
<feature type="domain" description="Response regulatory" evidence="7">
    <location>
        <begin position="12"/>
        <end position="127"/>
    </location>
</feature>
<evidence type="ECO:0000256" key="5">
    <source>
        <dbReference type="PROSITE-ProRule" id="PRU00169"/>
    </source>
</evidence>
<evidence type="ECO:0000259" key="7">
    <source>
        <dbReference type="PROSITE" id="PS50110"/>
    </source>
</evidence>
<dbReference type="Pfam" id="PF00196">
    <property type="entry name" value="GerE"/>
    <property type="match status" value="1"/>
</dbReference>
<keyword evidence="3" id="KW-0238">DNA-binding</keyword>
<evidence type="ECO:0000313" key="8">
    <source>
        <dbReference type="EMBL" id="AMM32899.1"/>
    </source>
</evidence>
<dbReference type="STRING" id="37927.SA2016_2230"/>
<dbReference type="InterPro" id="IPR058245">
    <property type="entry name" value="NreC/VraR/RcsB-like_REC"/>
</dbReference>
<dbReference type="PANTHER" id="PTHR43214:SF24">
    <property type="entry name" value="TRANSCRIPTIONAL REGULATORY PROTEIN NARL-RELATED"/>
    <property type="match status" value="1"/>
</dbReference>
<dbReference type="InterPro" id="IPR011006">
    <property type="entry name" value="CheY-like_superfamily"/>
</dbReference>
<evidence type="ECO:0000256" key="4">
    <source>
        <dbReference type="ARBA" id="ARBA00023163"/>
    </source>
</evidence>
<proteinExistence type="predicted"/>
<dbReference type="InterPro" id="IPR001789">
    <property type="entry name" value="Sig_transdc_resp-reg_receiver"/>
</dbReference>
<dbReference type="InterPro" id="IPR000792">
    <property type="entry name" value="Tscrpt_reg_LuxR_C"/>
</dbReference>
<dbReference type="InterPro" id="IPR039420">
    <property type="entry name" value="WalR-like"/>
</dbReference>
<evidence type="ECO:0000313" key="9">
    <source>
        <dbReference type="Proteomes" id="UP000070134"/>
    </source>
</evidence>
<feature type="domain" description="HTH luxR-type" evidence="6">
    <location>
        <begin position="152"/>
        <end position="217"/>
    </location>
</feature>
<dbReference type="SMART" id="SM00421">
    <property type="entry name" value="HTH_LUXR"/>
    <property type="match status" value="1"/>
</dbReference>
<dbReference type="GO" id="GO:0000160">
    <property type="term" value="P:phosphorelay signal transduction system"/>
    <property type="evidence" value="ECO:0007669"/>
    <property type="project" value="InterPro"/>
</dbReference>
<dbReference type="CDD" id="cd06170">
    <property type="entry name" value="LuxR_C_like"/>
    <property type="match status" value="1"/>
</dbReference>
<dbReference type="AlphaFoldDB" id="A0A127A0G1"/>
<dbReference type="SMART" id="SM00448">
    <property type="entry name" value="REC"/>
    <property type="match status" value="1"/>
</dbReference>
<evidence type="ECO:0000256" key="2">
    <source>
        <dbReference type="ARBA" id="ARBA00023015"/>
    </source>
</evidence>
<keyword evidence="2" id="KW-0805">Transcription regulation</keyword>
<dbReference type="KEGG" id="satk:SA2016_2230"/>
<dbReference type="GO" id="GO:0006355">
    <property type="term" value="P:regulation of DNA-templated transcription"/>
    <property type="evidence" value="ECO:0007669"/>
    <property type="project" value="InterPro"/>
</dbReference>
<keyword evidence="9" id="KW-1185">Reference proteome</keyword>
<accession>A0A127A0G1</accession>
<dbReference type="CDD" id="cd17535">
    <property type="entry name" value="REC_NarL-like"/>
    <property type="match status" value="1"/>
</dbReference>
<sequence length="225" mass="24424">MDSSDEAIEAIRVYLLDGHEVSRRGLRDLLEEQGMVVVGESETAAEAAARIPALRPDVAVLDARPAGGAGIEVCRRIRSIDKSIRCLILAEDHDEQVFRKTVLAGASGYLVKQLSGQDIAAAVRRAAAGEVLFDPEEEDRILSAAIEARQSRPGAYEGLTPKESRVLELLGQGMTNRQIADEMVLAEKTAKNYVSAVLAKLGLHHRTQAALYVAQAERRRHGPHA</sequence>
<reference evidence="8 9" key="1">
    <citation type="submission" date="2016-02" db="EMBL/GenBank/DDBJ databases">
        <title>Complete genome of Sinomonas atrocyanea KCTC 3377.</title>
        <authorList>
            <person name="Kim K.M."/>
        </authorList>
    </citation>
    <scope>NUCLEOTIDE SEQUENCE [LARGE SCALE GENOMIC DNA]</scope>
    <source>
        <strain evidence="8 9">KCTC 3377</strain>
    </source>
</reference>
<dbReference type="PROSITE" id="PS50043">
    <property type="entry name" value="HTH_LUXR_2"/>
    <property type="match status" value="1"/>
</dbReference>
<dbReference type="Gene3D" id="3.40.50.2300">
    <property type="match status" value="1"/>
</dbReference>
<evidence type="ECO:0000259" key="6">
    <source>
        <dbReference type="PROSITE" id="PS50043"/>
    </source>
</evidence>
<dbReference type="EMBL" id="CP014518">
    <property type="protein sequence ID" value="AMM32899.1"/>
    <property type="molecule type" value="Genomic_DNA"/>
</dbReference>
<dbReference type="PANTHER" id="PTHR43214">
    <property type="entry name" value="TWO-COMPONENT RESPONSE REGULATOR"/>
    <property type="match status" value="1"/>
</dbReference>
<organism evidence="8 9">
    <name type="scientific">Sinomonas atrocyanea</name>
    <dbReference type="NCBI Taxonomy" id="37927"/>
    <lineage>
        <taxon>Bacteria</taxon>
        <taxon>Bacillati</taxon>
        <taxon>Actinomycetota</taxon>
        <taxon>Actinomycetes</taxon>
        <taxon>Micrococcales</taxon>
        <taxon>Micrococcaceae</taxon>
        <taxon>Sinomonas</taxon>
    </lineage>
</organism>
<feature type="modified residue" description="4-aspartylphosphate" evidence="5">
    <location>
        <position position="62"/>
    </location>
</feature>
<dbReference type="Pfam" id="PF00072">
    <property type="entry name" value="Response_reg"/>
    <property type="match status" value="1"/>
</dbReference>
<protein>
    <submittedName>
        <fullName evidence="8">LuxR family transcriptional regulator</fullName>
    </submittedName>
</protein>
<name>A0A127A0G1_9MICC</name>
<dbReference type="Proteomes" id="UP000070134">
    <property type="component" value="Chromosome"/>
</dbReference>
<evidence type="ECO:0000256" key="3">
    <source>
        <dbReference type="ARBA" id="ARBA00023125"/>
    </source>
</evidence>
<keyword evidence="1 5" id="KW-0597">Phosphoprotein</keyword>
<dbReference type="PROSITE" id="PS50110">
    <property type="entry name" value="RESPONSE_REGULATORY"/>
    <property type="match status" value="1"/>
</dbReference>